<dbReference type="Proteomes" id="UP001157125">
    <property type="component" value="Unassembled WGS sequence"/>
</dbReference>
<evidence type="ECO:0000313" key="7">
    <source>
        <dbReference type="Proteomes" id="UP001157125"/>
    </source>
</evidence>
<feature type="domain" description="Signal transduction histidine kinase dimerisation/phosphoacceptor" evidence="5">
    <location>
        <begin position="3"/>
        <end position="61"/>
    </location>
</feature>
<evidence type="ECO:0000256" key="4">
    <source>
        <dbReference type="SAM" id="MobiDB-lite"/>
    </source>
</evidence>
<reference evidence="7" key="1">
    <citation type="journal article" date="2019" name="Int. J. Syst. Evol. Microbiol.">
        <title>The Global Catalogue of Microorganisms (GCM) 10K type strain sequencing project: providing services to taxonomists for standard genome sequencing and annotation.</title>
        <authorList>
            <consortium name="The Broad Institute Genomics Platform"/>
            <consortium name="The Broad Institute Genome Sequencing Center for Infectious Disease"/>
            <person name="Wu L."/>
            <person name="Ma J."/>
        </authorList>
    </citation>
    <scope>NUCLEOTIDE SEQUENCE [LARGE SCALE GENOMIC DNA]</scope>
    <source>
        <strain evidence="7">NBRC 112299</strain>
    </source>
</reference>
<dbReference type="EMBL" id="BSUN01000001">
    <property type="protein sequence ID" value="GMA35896.1"/>
    <property type="molecule type" value="Genomic_DNA"/>
</dbReference>
<feature type="compositionally biased region" description="Basic and acidic residues" evidence="4">
    <location>
        <begin position="65"/>
        <end position="76"/>
    </location>
</feature>
<dbReference type="SUPFAM" id="SSF47384">
    <property type="entry name" value="Homodimeric domain of signal transducing histidine kinase"/>
    <property type="match status" value="1"/>
</dbReference>
<keyword evidence="7" id="KW-1185">Reference proteome</keyword>
<organism evidence="6 7">
    <name type="scientific">Demequina litorisediminis</name>
    <dbReference type="NCBI Taxonomy" id="1849022"/>
    <lineage>
        <taxon>Bacteria</taxon>
        <taxon>Bacillati</taxon>
        <taxon>Actinomycetota</taxon>
        <taxon>Actinomycetes</taxon>
        <taxon>Micrococcales</taxon>
        <taxon>Demequinaceae</taxon>
        <taxon>Demequina</taxon>
    </lineage>
</organism>
<sequence length="96" mass="11052">MPRMSLRTPLTTVLGYAELHRRGALAGTDAQDDAWSRTEAEAARMRRLVEDMLTLAKYDAEPDLEPARRVPRDPRHRDRRERHGRVPGDGVHVWRG</sequence>
<dbReference type="Pfam" id="PF00512">
    <property type="entry name" value="HisKA"/>
    <property type="match status" value="1"/>
</dbReference>
<comment type="caution">
    <text evidence="6">The sequence shown here is derived from an EMBL/GenBank/DDBJ whole genome shotgun (WGS) entry which is preliminary data.</text>
</comment>
<evidence type="ECO:0000256" key="2">
    <source>
        <dbReference type="ARBA" id="ARBA00004236"/>
    </source>
</evidence>
<evidence type="ECO:0000259" key="5">
    <source>
        <dbReference type="SMART" id="SM00388"/>
    </source>
</evidence>
<dbReference type="SMART" id="SM00388">
    <property type="entry name" value="HisKA"/>
    <property type="match status" value="1"/>
</dbReference>
<proteinExistence type="predicted"/>
<dbReference type="EC" id="2.7.13.3" evidence="3"/>
<feature type="region of interest" description="Disordered" evidence="4">
    <location>
        <begin position="60"/>
        <end position="96"/>
    </location>
</feature>
<comment type="catalytic activity">
    <reaction evidence="1">
        <text>ATP + protein L-histidine = ADP + protein N-phospho-L-histidine.</text>
        <dbReference type="EC" id="2.7.13.3"/>
    </reaction>
</comment>
<dbReference type="InterPro" id="IPR003661">
    <property type="entry name" value="HisK_dim/P_dom"/>
</dbReference>
<accession>A0ABQ6IFE2</accession>
<evidence type="ECO:0000256" key="1">
    <source>
        <dbReference type="ARBA" id="ARBA00000085"/>
    </source>
</evidence>
<name>A0ABQ6IFE2_9MICO</name>
<evidence type="ECO:0000313" key="6">
    <source>
        <dbReference type="EMBL" id="GMA35896.1"/>
    </source>
</evidence>
<dbReference type="Gene3D" id="1.10.287.130">
    <property type="match status" value="1"/>
</dbReference>
<comment type="subcellular location">
    <subcellularLocation>
        <location evidence="2">Cell membrane</location>
    </subcellularLocation>
</comment>
<protein>
    <recommendedName>
        <fullName evidence="3">histidine kinase</fullName>
        <ecNumber evidence="3">2.7.13.3</ecNumber>
    </recommendedName>
</protein>
<dbReference type="InterPro" id="IPR036097">
    <property type="entry name" value="HisK_dim/P_sf"/>
</dbReference>
<gene>
    <name evidence="6" type="ORF">GCM10025876_21000</name>
</gene>
<dbReference type="CDD" id="cd00082">
    <property type="entry name" value="HisKA"/>
    <property type="match status" value="1"/>
</dbReference>
<evidence type="ECO:0000256" key="3">
    <source>
        <dbReference type="ARBA" id="ARBA00012438"/>
    </source>
</evidence>